<protein>
    <recommendedName>
        <fullName evidence="3">MPN domain-containing protein</fullName>
    </recommendedName>
</protein>
<proteinExistence type="predicted"/>
<dbReference type="Proteomes" id="UP000009131">
    <property type="component" value="Unassembled WGS sequence"/>
</dbReference>
<evidence type="ECO:0000313" key="1">
    <source>
        <dbReference type="EMBL" id="GAA95478.1"/>
    </source>
</evidence>
<comment type="caution">
    <text evidence="1">The sequence shown here is derived from an EMBL/GenBank/DDBJ whole genome shotgun (WGS) entry which is preliminary data.</text>
</comment>
<dbReference type="InterPro" id="IPR005366">
    <property type="entry name" value="EMC8/9"/>
</dbReference>
<reference evidence="1 2" key="1">
    <citation type="journal article" date="2011" name="J. Gen. Appl. Microbiol.">
        <title>Draft genome sequencing of the enigmatic basidiomycete Mixia osmundae.</title>
        <authorList>
            <person name="Nishida H."/>
            <person name="Nagatsuka Y."/>
            <person name="Sugiyama J."/>
        </authorList>
    </citation>
    <scope>NUCLEOTIDE SEQUENCE [LARGE SCALE GENOMIC DNA]</scope>
    <source>
        <strain evidence="2">CBS 9802 / IAM 14324 / JCM 22182 / KY 12970</strain>
    </source>
</reference>
<dbReference type="HOGENOM" id="CLU_087337_0_0_1"/>
<gene>
    <name evidence="1" type="primary">Mo02132</name>
    <name evidence="1" type="ORF">E5Q_02132</name>
</gene>
<dbReference type="eggNOG" id="KOG3289">
    <property type="taxonomic scope" value="Eukaryota"/>
</dbReference>
<evidence type="ECO:0000313" key="2">
    <source>
        <dbReference type="Proteomes" id="UP000009131"/>
    </source>
</evidence>
<dbReference type="OrthoDB" id="194468at2759"/>
<dbReference type="AlphaFoldDB" id="G7DY18"/>
<dbReference type="Pfam" id="PF03665">
    <property type="entry name" value="UPF0172"/>
    <property type="match status" value="1"/>
</dbReference>
<accession>G7DY18</accession>
<dbReference type="InParanoid" id="G7DY18"/>
<sequence length="194" mass="21357">MTEAESSYVLHRRSYLRSFYHTAKWPHACCIGALTASQSSSEDIIDAIPLLHHWTGLTMALQSALAILDTHLSTLIPKQQLVGFYYANARLDDNAIPPVLEQAALHLAKRSQTPPLLLMLDAKQAAASQTGFITRAIGTSKAPTLKVAPELPAIALQGLKEAAHQTVHDYDEHLDDIGCRWLRWDEPDEATVAL</sequence>
<dbReference type="GO" id="GO:0072546">
    <property type="term" value="C:EMC complex"/>
    <property type="evidence" value="ECO:0007669"/>
    <property type="project" value="InterPro"/>
</dbReference>
<dbReference type="PANTHER" id="PTHR12941">
    <property type="entry name" value="ER MEMBRANE PROTEIN COMPLEX"/>
    <property type="match status" value="1"/>
</dbReference>
<name>G7DY18_MIXOS</name>
<evidence type="ECO:0008006" key="3">
    <source>
        <dbReference type="Google" id="ProtNLM"/>
    </source>
</evidence>
<dbReference type="EMBL" id="BABT02000062">
    <property type="protein sequence ID" value="GAA95478.1"/>
    <property type="molecule type" value="Genomic_DNA"/>
</dbReference>
<reference evidence="1 2" key="2">
    <citation type="journal article" date="2012" name="Open Biol.">
        <title>Characteristics of nucleosomes and linker DNA regions on the genome of the basidiomycete Mixia osmundae revealed by mono- and dinucleosome mapping.</title>
        <authorList>
            <person name="Nishida H."/>
            <person name="Kondo S."/>
            <person name="Matsumoto T."/>
            <person name="Suzuki Y."/>
            <person name="Yoshikawa H."/>
            <person name="Taylor T.D."/>
            <person name="Sugiyama J."/>
        </authorList>
    </citation>
    <scope>NUCLEOTIDE SEQUENCE [LARGE SCALE GENOMIC DNA]</scope>
    <source>
        <strain evidence="2">CBS 9802 / IAM 14324 / JCM 22182 / KY 12970</strain>
    </source>
</reference>
<keyword evidence="2" id="KW-1185">Reference proteome</keyword>
<organism evidence="1 2">
    <name type="scientific">Mixia osmundae (strain CBS 9802 / IAM 14324 / JCM 22182 / KY 12970)</name>
    <dbReference type="NCBI Taxonomy" id="764103"/>
    <lineage>
        <taxon>Eukaryota</taxon>
        <taxon>Fungi</taxon>
        <taxon>Dikarya</taxon>
        <taxon>Basidiomycota</taxon>
        <taxon>Pucciniomycotina</taxon>
        <taxon>Mixiomycetes</taxon>
        <taxon>Mixiales</taxon>
        <taxon>Mixiaceae</taxon>
        <taxon>Mixia</taxon>
    </lineage>
</organism>
<dbReference type="PANTHER" id="PTHR12941:SF10">
    <property type="entry name" value="ER MEMBRANE PROTEIN COMPLEX SUBUNIT 8_9 HOMOLOG"/>
    <property type="match status" value="1"/>
</dbReference>
<dbReference type="STRING" id="764103.G7DY18"/>
<dbReference type="RefSeq" id="XP_014569991.1">
    <property type="nucleotide sequence ID" value="XM_014714505.1"/>
</dbReference>